<dbReference type="PANTHER" id="PTHR12356">
    <property type="entry name" value="NUCLEAR MOVEMENT PROTEIN NUDC"/>
    <property type="match status" value="1"/>
</dbReference>
<evidence type="ECO:0000256" key="3">
    <source>
        <dbReference type="SAM" id="MobiDB-lite"/>
    </source>
</evidence>
<dbReference type="PANTHER" id="PTHR12356:SF3">
    <property type="entry name" value="NUCLEAR MIGRATION PROTEIN NUDC"/>
    <property type="match status" value="1"/>
</dbReference>
<dbReference type="InterPro" id="IPR037898">
    <property type="entry name" value="NudC_fam"/>
</dbReference>
<dbReference type="InterPro" id="IPR007052">
    <property type="entry name" value="CS_dom"/>
</dbReference>
<name>A0AAD2FWQ5_9STRA</name>
<sequence length="368" mass="40559">MASNSNEEEASMTMQQREDWLRERGVEIEPPQTATSESCSSSTTGTMSSILEQMAGVGLKEDEDDVSSNNVSFVCVPQDESKEIFSLKLPASLAKNANGDLLPKYVKPYFASDRQSIDTALLEQQATKHFAGGNLSGLVESNISAASMNAAAAMGSVETFPLVHPADTNGYTGVYIYLDEVGMLKKLPNNNRATRIAATCGFHPPPNFYGDVFIGRVTSRPTLQNVNFEVHDTNRESQWMQRAISENLIWQQELNKVTNKTSEVQPPAVGTEGNTAEENNFSWTQDEEEVELSVLPPMEESSSFNKKLVKVIFLSKKVKVKYDKQDILDVSLYGAIDVDGCTWTIDGSNIVITCEKVDTGTFWPRISP</sequence>
<evidence type="ECO:0000256" key="2">
    <source>
        <dbReference type="ARBA" id="ARBA00022490"/>
    </source>
</evidence>
<dbReference type="GO" id="GO:0051082">
    <property type="term" value="F:unfolded protein binding"/>
    <property type="evidence" value="ECO:0007669"/>
    <property type="project" value="TreeGrafter"/>
</dbReference>
<feature type="compositionally biased region" description="Basic and acidic residues" evidence="3">
    <location>
        <begin position="16"/>
        <end position="27"/>
    </location>
</feature>
<comment type="subcellular location">
    <subcellularLocation>
        <location evidence="1">Cytoplasm</location>
    </subcellularLocation>
</comment>
<dbReference type="GO" id="GO:0006457">
    <property type="term" value="P:protein folding"/>
    <property type="evidence" value="ECO:0007669"/>
    <property type="project" value="TreeGrafter"/>
</dbReference>
<dbReference type="InterPro" id="IPR008978">
    <property type="entry name" value="HSP20-like_chaperone"/>
</dbReference>
<feature type="region of interest" description="Disordered" evidence="3">
    <location>
        <begin position="1"/>
        <end position="44"/>
    </location>
</feature>
<gene>
    <name evidence="5" type="ORF">CYCCA115_LOCUS15488</name>
</gene>
<comment type="caution">
    <text evidence="5">The sequence shown here is derived from an EMBL/GenBank/DDBJ whole genome shotgun (WGS) entry which is preliminary data.</text>
</comment>
<accession>A0AAD2FWQ5</accession>
<dbReference type="Proteomes" id="UP001295423">
    <property type="component" value="Unassembled WGS sequence"/>
</dbReference>
<feature type="compositionally biased region" description="Low complexity" evidence="3">
    <location>
        <begin position="33"/>
        <end position="44"/>
    </location>
</feature>
<dbReference type="CDD" id="cd06467">
    <property type="entry name" value="p23_NUDC_like"/>
    <property type="match status" value="1"/>
</dbReference>
<evidence type="ECO:0000256" key="1">
    <source>
        <dbReference type="ARBA" id="ARBA00004496"/>
    </source>
</evidence>
<dbReference type="EMBL" id="CAKOGP040001870">
    <property type="protein sequence ID" value="CAJ1954896.1"/>
    <property type="molecule type" value="Genomic_DNA"/>
</dbReference>
<keyword evidence="6" id="KW-1185">Reference proteome</keyword>
<dbReference type="GO" id="GO:0005737">
    <property type="term" value="C:cytoplasm"/>
    <property type="evidence" value="ECO:0007669"/>
    <property type="project" value="UniProtKB-SubCell"/>
</dbReference>
<proteinExistence type="predicted"/>
<evidence type="ECO:0000259" key="4">
    <source>
        <dbReference type="PROSITE" id="PS51203"/>
    </source>
</evidence>
<dbReference type="Gene3D" id="2.60.40.790">
    <property type="match status" value="1"/>
</dbReference>
<dbReference type="SUPFAM" id="SSF49764">
    <property type="entry name" value="HSP20-like chaperones"/>
    <property type="match status" value="1"/>
</dbReference>
<keyword evidence="2" id="KW-0963">Cytoplasm</keyword>
<dbReference type="PROSITE" id="PS51203">
    <property type="entry name" value="CS"/>
    <property type="match status" value="1"/>
</dbReference>
<reference evidence="5" key="1">
    <citation type="submission" date="2023-08" db="EMBL/GenBank/DDBJ databases">
        <authorList>
            <person name="Audoor S."/>
            <person name="Bilcke G."/>
        </authorList>
    </citation>
    <scope>NUCLEOTIDE SEQUENCE</scope>
</reference>
<feature type="compositionally biased region" description="Acidic residues" evidence="3">
    <location>
        <begin position="1"/>
        <end position="10"/>
    </location>
</feature>
<evidence type="ECO:0000313" key="6">
    <source>
        <dbReference type="Proteomes" id="UP001295423"/>
    </source>
</evidence>
<organism evidence="5 6">
    <name type="scientific">Cylindrotheca closterium</name>
    <dbReference type="NCBI Taxonomy" id="2856"/>
    <lineage>
        <taxon>Eukaryota</taxon>
        <taxon>Sar</taxon>
        <taxon>Stramenopiles</taxon>
        <taxon>Ochrophyta</taxon>
        <taxon>Bacillariophyta</taxon>
        <taxon>Bacillariophyceae</taxon>
        <taxon>Bacillariophycidae</taxon>
        <taxon>Bacillariales</taxon>
        <taxon>Bacillariaceae</taxon>
        <taxon>Cylindrotheca</taxon>
    </lineage>
</organism>
<dbReference type="AlphaFoldDB" id="A0AAD2FWQ5"/>
<feature type="domain" description="CS" evidence="4">
    <location>
        <begin position="276"/>
        <end position="367"/>
    </location>
</feature>
<evidence type="ECO:0000313" key="5">
    <source>
        <dbReference type="EMBL" id="CAJ1954896.1"/>
    </source>
</evidence>
<protein>
    <recommendedName>
        <fullName evidence="4">CS domain-containing protein</fullName>
    </recommendedName>
</protein>
<dbReference type="Pfam" id="PF04969">
    <property type="entry name" value="CS"/>
    <property type="match status" value="1"/>
</dbReference>